<evidence type="ECO:0000256" key="3">
    <source>
        <dbReference type="ARBA" id="ARBA00005185"/>
    </source>
</evidence>
<feature type="domain" description="Aspartate/glutamate/uridylate kinase" evidence="18">
    <location>
        <begin position="4"/>
        <end position="264"/>
    </location>
</feature>
<comment type="catalytic activity">
    <reaction evidence="15 17">
        <text>L-glutamate 5-semialdehyde + phosphate + NADP(+) = L-glutamyl 5-phosphate + NADPH + H(+)</text>
        <dbReference type="Rhea" id="RHEA:19541"/>
        <dbReference type="ChEBI" id="CHEBI:15378"/>
        <dbReference type="ChEBI" id="CHEBI:43474"/>
        <dbReference type="ChEBI" id="CHEBI:57783"/>
        <dbReference type="ChEBI" id="CHEBI:58066"/>
        <dbReference type="ChEBI" id="CHEBI:58274"/>
        <dbReference type="ChEBI" id="CHEBI:58349"/>
        <dbReference type="EC" id="1.2.1.41"/>
    </reaction>
</comment>
<dbReference type="NCBIfam" id="TIGR01092">
    <property type="entry name" value="P5CS"/>
    <property type="match status" value="1"/>
</dbReference>
<evidence type="ECO:0000256" key="14">
    <source>
        <dbReference type="ARBA" id="ARBA00023268"/>
    </source>
</evidence>
<proteinExistence type="inferred from homology"/>
<evidence type="ECO:0000313" key="19">
    <source>
        <dbReference type="EMBL" id="KAH7548159.1"/>
    </source>
</evidence>
<evidence type="ECO:0000256" key="16">
    <source>
        <dbReference type="ARBA" id="ARBA00049141"/>
    </source>
</evidence>
<dbReference type="InterPro" id="IPR001057">
    <property type="entry name" value="Glu/AcGlu_kinase"/>
</dbReference>
<dbReference type="Gene3D" id="3.40.1160.10">
    <property type="entry name" value="Acetylglutamate kinase-like"/>
    <property type="match status" value="1"/>
</dbReference>
<evidence type="ECO:0000256" key="2">
    <source>
        <dbReference type="ARBA" id="ARBA00004985"/>
    </source>
</evidence>
<dbReference type="SUPFAM" id="SSF53720">
    <property type="entry name" value="ALDH-like"/>
    <property type="match status" value="2"/>
</dbReference>
<dbReference type="SUPFAM" id="SSF53633">
    <property type="entry name" value="Carbamate kinase-like"/>
    <property type="match status" value="1"/>
</dbReference>
<keyword evidence="10 17" id="KW-0418">Kinase</keyword>
<keyword evidence="6 17" id="KW-0028">Amino-acid biosynthesis</keyword>
<keyword evidence="11 17" id="KW-0067">ATP-binding</keyword>
<evidence type="ECO:0000256" key="15">
    <source>
        <dbReference type="ARBA" id="ARBA00049024"/>
    </source>
</evidence>
<evidence type="ECO:0000256" key="4">
    <source>
        <dbReference type="ARBA" id="ARBA00006300"/>
    </source>
</evidence>
<comment type="pathway">
    <text evidence="3 17">Amino-acid biosynthesis; L-proline biosynthesis; L-glutamate 5-semialdehyde from L-glutamate: step 1/2.</text>
</comment>
<comment type="catalytic activity">
    <reaction evidence="16 17">
        <text>L-glutamate + ATP = L-glutamyl 5-phosphate + ADP</text>
        <dbReference type="Rhea" id="RHEA:14877"/>
        <dbReference type="ChEBI" id="CHEBI:29985"/>
        <dbReference type="ChEBI" id="CHEBI:30616"/>
        <dbReference type="ChEBI" id="CHEBI:58274"/>
        <dbReference type="ChEBI" id="CHEBI:456216"/>
        <dbReference type="EC" id="2.7.2.11"/>
    </reaction>
</comment>
<evidence type="ECO:0000313" key="20">
    <source>
        <dbReference type="Proteomes" id="UP000827721"/>
    </source>
</evidence>
<dbReference type="PANTHER" id="PTHR11063">
    <property type="entry name" value="GLUTAMATE SEMIALDEHYDE DEHYDROGENASE"/>
    <property type="match status" value="1"/>
</dbReference>
<dbReference type="Gene3D" id="3.40.605.10">
    <property type="entry name" value="Aldehyde Dehydrogenase, Chain A, domain 1"/>
    <property type="match status" value="3"/>
</dbReference>
<keyword evidence="20" id="KW-1185">Reference proteome</keyword>
<dbReference type="InterPro" id="IPR036393">
    <property type="entry name" value="AceGlu_kinase-like_sf"/>
</dbReference>
<gene>
    <name evidence="19" type="ORF">JRO89_XS14G0075500</name>
</gene>
<evidence type="ECO:0000256" key="12">
    <source>
        <dbReference type="ARBA" id="ARBA00022857"/>
    </source>
</evidence>
<evidence type="ECO:0000256" key="9">
    <source>
        <dbReference type="ARBA" id="ARBA00022741"/>
    </source>
</evidence>
<keyword evidence="8 17" id="KW-0808">Transferase</keyword>
<evidence type="ECO:0000256" key="5">
    <source>
        <dbReference type="ARBA" id="ARBA00009302"/>
    </source>
</evidence>
<dbReference type="InterPro" id="IPR016161">
    <property type="entry name" value="Ald_DH/histidinol_DH"/>
</dbReference>
<evidence type="ECO:0000256" key="7">
    <source>
        <dbReference type="ARBA" id="ARBA00022650"/>
    </source>
</evidence>
<accession>A0ABQ8H4E8</accession>
<dbReference type="InterPro" id="IPR016163">
    <property type="entry name" value="Ald_DH_C"/>
</dbReference>
<protein>
    <recommendedName>
        <fullName evidence="17">Delta-1-pyrroline-5-carboxylate synthase</fullName>
    </recommendedName>
    <domain>
        <recommendedName>
            <fullName evidence="17">Glutamate 5-kinase</fullName>
            <shortName evidence="17">GK</shortName>
            <ecNumber evidence="17">2.7.2.11</ecNumber>
        </recommendedName>
        <alternativeName>
            <fullName evidence="17">Gamma-glutamyl kinase</fullName>
        </alternativeName>
    </domain>
    <domain>
        <recommendedName>
            <fullName evidence="17">Gamma-glutamyl phosphate reductase</fullName>
            <shortName evidence="17">GPR</shortName>
            <ecNumber evidence="17">1.2.1.41</ecNumber>
        </recommendedName>
        <alternativeName>
            <fullName evidence="17">Glutamate-5-semialdehyde dehydrogenase</fullName>
        </alternativeName>
        <alternativeName>
            <fullName evidence="17">Glutamyl-gamma-semialdehyde dehydrogenase</fullName>
        </alternativeName>
    </domain>
</protein>
<dbReference type="InterPro" id="IPR005766">
    <property type="entry name" value="P5_carboxy_syn"/>
</dbReference>
<dbReference type="EC" id="2.7.2.11" evidence="17"/>
<evidence type="ECO:0000256" key="6">
    <source>
        <dbReference type="ARBA" id="ARBA00022605"/>
    </source>
</evidence>
<dbReference type="HAMAP" id="MF_00412">
    <property type="entry name" value="ProA"/>
    <property type="match status" value="1"/>
</dbReference>
<dbReference type="Pfam" id="PF00696">
    <property type="entry name" value="AA_kinase"/>
    <property type="match status" value="1"/>
</dbReference>
<name>A0ABQ8H4E8_9ROSI</name>
<dbReference type="InterPro" id="IPR001048">
    <property type="entry name" value="Asp/Glu/Uridylate_kinase"/>
</dbReference>
<dbReference type="PRINTS" id="PR00474">
    <property type="entry name" value="GLU5KINASE"/>
</dbReference>
<comment type="similarity">
    <text evidence="4 17">In the C-terminal section; belongs to the gamma-glutamyl phosphate reductase family.</text>
</comment>
<dbReference type="EMBL" id="JAFEMO010000014">
    <property type="protein sequence ID" value="KAH7548159.1"/>
    <property type="molecule type" value="Genomic_DNA"/>
</dbReference>
<keyword evidence="7 17" id="KW-0641">Proline biosynthesis</keyword>
<comment type="function">
    <text evidence="1 17">P5CS plays a key role in proline biosynthesis, leading to osmoregulation in plants.</text>
</comment>
<dbReference type="PANTHER" id="PTHR11063:SF8">
    <property type="entry name" value="DELTA-1-PYRROLINE-5-CARBOXYLATE SYNTHASE"/>
    <property type="match status" value="1"/>
</dbReference>
<dbReference type="CDD" id="cd07079">
    <property type="entry name" value="ALDH_F18-19_ProA-GPR"/>
    <property type="match status" value="1"/>
</dbReference>
<keyword evidence="12 17" id="KW-0521">NADP</keyword>
<dbReference type="InterPro" id="IPR019797">
    <property type="entry name" value="Glutamate_5-kinase_CS"/>
</dbReference>
<evidence type="ECO:0000259" key="18">
    <source>
        <dbReference type="Pfam" id="PF00696"/>
    </source>
</evidence>
<dbReference type="Gene3D" id="3.40.309.10">
    <property type="entry name" value="Aldehyde Dehydrogenase, Chain A, domain 2"/>
    <property type="match status" value="1"/>
</dbReference>
<keyword evidence="13 17" id="KW-0560">Oxidoreductase</keyword>
<dbReference type="Proteomes" id="UP000827721">
    <property type="component" value="Unassembled WGS sequence"/>
</dbReference>
<dbReference type="InterPro" id="IPR016162">
    <property type="entry name" value="Ald_DH_N"/>
</dbReference>
<dbReference type="PIRSF" id="PIRSF036429">
    <property type="entry name" value="P5C_syn"/>
    <property type="match status" value="1"/>
</dbReference>
<evidence type="ECO:0000256" key="17">
    <source>
        <dbReference type="PIRNR" id="PIRNR036429"/>
    </source>
</evidence>
<sequence length="802" mass="87104">MGSVGTAVVTRGDGRLALGRLGALCEQIKELNSQGYEIIMVTSGAVGLGRQRLKYRRLVNSSFADLQKPQIELDGKACAAVGQNSLMALYDTLFSELDVTSAQLLVTDHDFRDKDFRRQLNETVQSLLDLRVIPIFNENDAVSTRKAPYEAFEVIVLLHPLLTVPVICILQDSSGIFWDNDSLAALLALELKADLLILLSDVAGLYSGPPNDPKSRLIHTYIKEKHQGEITFGDKSRVGRGGMTAKVKAAVNAAYAGIPVVITSGYTPEKISKVLQGERIGTLFHQDAHLLDPDNDVGAREMAVAARESSRRIQALSSQDRKKILLDIADALEANEELIKVENEADVAAAEQAGYEKPLISRLALKSGKARFVVTFLSCYSCSLSFSVPISSLANSIRVLANMEDPIGCILKRTQLADGLLLEKTSSPLGVLLIVFESRPDALVQIASLAIRSGNGLLLKGGKEAKQSNAILHKVITEAIPESVGQGLIGLVTSRDEIPDLLKLDDVIDLVIPRGSNKLVSQIKGSTKIPVLGHADGICHVYVDKSADMNMAKRIVLDAKIDYPAACNAMLSLNVRLFCYSQETLLVHQELVSTGGLNDLIVDLRTEGVTLYGGPRACSMLSLLEAQSLHHEYNSMACTVEIVDDVYAAIDHIHEHGRHVGISFQIRCIFVSLSVSLDRFTAHTDCIIAEDPDAAEVFLRQIIILCIQYQKCCFIKCGNLLRRVVAYIYSAAVFHNASTRFCDGARFGLGAEVGISTSRIHARGPVGVEGLLTTRWILRGSGQVVDGDKGVVYVHKDITLAS</sequence>
<evidence type="ECO:0000256" key="10">
    <source>
        <dbReference type="ARBA" id="ARBA00022777"/>
    </source>
</evidence>
<comment type="caution">
    <text evidence="19">The sequence shown here is derived from an EMBL/GenBank/DDBJ whole genome shotgun (WGS) entry which is preliminary data.</text>
</comment>
<comment type="similarity">
    <text evidence="5 17">In the N-terminal section; belongs to the glutamate 5-kinase family.</text>
</comment>
<evidence type="ECO:0000256" key="1">
    <source>
        <dbReference type="ARBA" id="ARBA00003492"/>
    </source>
</evidence>
<keyword evidence="9 17" id="KW-0547">Nucleotide-binding</keyword>
<comment type="pathway">
    <text evidence="2 17">Amino-acid biosynthesis; L-proline biosynthesis; L-glutamate 5-semialdehyde from L-glutamate: step 2/2.</text>
</comment>
<organism evidence="19 20">
    <name type="scientific">Xanthoceras sorbifolium</name>
    <dbReference type="NCBI Taxonomy" id="99658"/>
    <lineage>
        <taxon>Eukaryota</taxon>
        <taxon>Viridiplantae</taxon>
        <taxon>Streptophyta</taxon>
        <taxon>Embryophyta</taxon>
        <taxon>Tracheophyta</taxon>
        <taxon>Spermatophyta</taxon>
        <taxon>Magnoliopsida</taxon>
        <taxon>eudicotyledons</taxon>
        <taxon>Gunneridae</taxon>
        <taxon>Pentapetalae</taxon>
        <taxon>rosids</taxon>
        <taxon>malvids</taxon>
        <taxon>Sapindales</taxon>
        <taxon>Sapindaceae</taxon>
        <taxon>Xanthoceroideae</taxon>
        <taxon>Xanthoceras</taxon>
    </lineage>
</organism>
<evidence type="ECO:0000256" key="11">
    <source>
        <dbReference type="ARBA" id="ARBA00022840"/>
    </source>
</evidence>
<keyword evidence="14" id="KW-0511">Multifunctional enzyme</keyword>
<dbReference type="InterPro" id="IPR000965">
    <property type="entry name" value="GPR_dom"/>
</dbReference>
<dbReference type="PROSITE" id="PS00902">
    <property type="entry name" value="GLUTAMATE_5_KINASE"/>
    <property type="match status" value="1"/>
</dbReference>
<evidence type="ECO:0000256" key="8">
    <source>
        <dbReference type="ARBA" id="ARBA00022679"/>
    </source>
</evidence>
<reference evidence="19 20" key="1">
    <citation type="submission" date="2021-02" db="EMBL/GenBank/DDBJ databases">
        <title>Plant Genome Project.</title>
        <authorList>
            <person name="Zhang R.-G."/>
        </authorList>
    </citation>
    <scope>NUCLEOTIDE SEQUENCE [LARGE SCALE GENOMIC DNA]</scope>
    <source>
        <tissue evidence="19">Leaves</tissue>
    </source>
</reference>
<dbReference type="EC" id="1.2.1.41" evidence="17"/>
<evidence type="ECO:0000256" key="13">
    <source>
        <dbReference type="ARBA" id="ARBA00023002"/>
    </source>
</evidence>